<dbReference type="RefSeq" id="WP_145064741.1">
    <property type="nucleotide sequence ID" value="NZ_CP036287.1"/>
</dbReference>
<dbReference type="SUPFAM" id="SSF55120">
    <property type="entry name" value="Pseudouridine synthase"/>
    <property type="match status" value="1"/>
</dbReference>
<dbReference type="GO" id="GO:0003723">
    <property type="term" value="F:RNA binding"/>
    <property type="evidence" value="ECO:0007669"/>
    <property type="project" value="UniProtKB-KW"/>
</dbReference>
<accession>A0A518BIZ7</accession>
<keyword evidence="2 6" id="KW-0413">Isomerase</keyword>
<dbReference type="CDD" id="cd02869">
    <property type="entry name" value="PseudoU_synth_RluA_like"/>
    <property type="match status" value="1"/>
</dbReference>
<organism evidence="6 7">
    <name type="scientific">Engelhardtia mirabilis</name>
    <dbReference type="NCBI Taxonomy" id="2528011"/>
    <lineage>
        <taxon>Bacteria</taxon>
        <taxon>Pseudomonadati</taxon>
        <taxon>Planctomycetota</taxon>
        <taxon>Planctomycetia</taxon>
        <taxon>Planctomycetia incertae sedis</taxon>
        <taxon>Engelhardtia</taxon>
    </lineage>
</organism>
<keyword evidence="7" id="KW-1185">Reference proteome</keyword>
<dbReference type="InterPro" id="IPR006145">
    <property type="entry name" value="PsdUridine_synth_RsuA/RluA"/>
</dbReference>
<dbReference type="InterPro" id="IPR036986">
    <property type="entry name" value="S4_RNA-bd_sf"/>
</dbReference>
<keyword evidence="3" id="KW-0694">RNA-binding</keyword>
<dbReference type="Proteomes" id="UP000316921">
    <property type="component" value="Chromosome"/>
</dbReference>
<evidence type="ECO:0000313" key="7">
    <source>
        <dbReference type="Proteomes" id="UP000316921"/>
    </source>
</evidence>
<comment type="similarity">
    <text evidence="1">Belongs to the pseudouridine synthase RluA family.</text>
</comment>
<name>A0A518BIZ7_9BACT</name>
<dbReference type="Gene3D" id="3.30.2350.10">
    <property type="entry name" value="Pseudouridine synthase"/>
    <property type="match status" value="1"/>
</dbReference>
<dbReference type="PANTHER" id="PTHR21600">
    <property type="entry name" value="MITOCHONDRIAL RNA PSEUDOURIDINE SYNTHASE"/>
    <property type="match status" value="1"/>
</dbReference>
<feature type="domain" description="Pseudouridine synthase RsuA/RluA-like" evidence="5">
    <location>
        <begin position="98"/>
        <end position="273"/>
    </location>
</feature>
<dbReference type="GO" id="GO:0000455">
    <property type="term" value="P:enzyme-directed rRNA pseudouridine synthesis"/>
    <property type="evidence" value="ECO:0007669"/>
    <property type="project" value="TreeGrafter"/>
</dbReference>
<reference evidence="6 7" key="1">
    <citation type="submission" date="2019-02" db="EMBL/GenBank/DDBJ databases">
        <title>Deep-cultivation of Planctomycetes and their phenomic and genomic characterization uncovers novel biology.</title>
        <authorList>
            <person name="Wiegand S."/>
            <person name="Jogler M."/>
            <person name="Boedeker C."/>
            <person name="Pinto D."/>
            <person name="Vollmers J."/>
            <person name="Rivas-Marin E."/>
            <person name="Kohn T."/>
            <person name="Peeters S.H."/>
            <person name="Heuer A."/>
            <person name="Rast P."/>
            <person name="Oberbeckmann S."/>
            <person name="Bunk B."/>
            <person name="Jeske O."/>
            <person name="Meyerdierks A."/>
            <person name="Storesund J.E."/>
            <person name="Kallscheuer N."/>
            <person name="Luecker S."/>
            <person name="Lage O.M."/>
            <person name="Pohl T."/>
            <person name="Merkel B.J."/>
            <person name="Hornburger P."/>
            <person name="Mueller R.-W."/>
            <person name="Bruemmer F."/>
            <person name="Labrenz M."/>
            <person name="Spormann A.M."/>
            <person name="Op den Camp H."/>
            <person name="Overmann J."/>
            <person name="Amann R."/>
            <person name="Jetten M.S.M."/>
            <person name="Mascher T."/>
            <person name="Medema M.H."/>
            <person name="Devos D.P."/>
            <person name="Kaster A.-K."/>
            <person name="Ovreas L."/>
            <person name="Rohde M."/>
            <person name="Galperin M.Y."/>
            <person name="Jogler C."/>
        </authorList>
    </citation>
    <scope>NUCLEOTIDE SEQUENCE [LARGE SCALE GENOMIC DNA]</scope>
    <source>
        <strain evidence="6 7">Pla133</strain>
    </source>
</reference>
<dbReference type="InterPro" id="IPR006224">
    <property type="entry name" value="PsdUridine_synth_RluA-like_CS"/>
</dbReference>
<evidence type="ECO:0000256" key="2">
    <source>
        <dbReference type="ARBA" id="ARBA00023235"/>
    </source>
</evidence>
<dbReference type="SUPFAM" id="SSF55174">
    <property type="entry name" value="Alpha-L RNA-binding motif"/>
    <property type="match status" value="1"/>
</dbReference>
<protein>
    <submittedName>
        <fullName evidence="6">Ribosomal large subunit pseudouridine synthase C</fullName>
        <ecNumber evidence="6">5.4.99.24</ecNumber>
    </submittedName>
</protein>
<dbReference type="PANTHER" id="PTHR21600:SF87">
    <property type="entry name" value="RNA PSEUDOURIDYLATE SYNTHASE DOMAIN-CONTAINING PROTEIN 1"/>
    <property type="match status" value="1"/>
</dbReference>
<gene>
    <name evidence="6" type="primary">rluC_1</name>
    <name evidence="6" type="ORF">Pla133_20180</name>
</gene>
<dbReference type="PROSITE" id="PS01129">
    <property type="entry name" value="PSI_RLU"/>
    <property type="match status" value="1"/>
</dbReference>
<sequence length="377" mass="41803">MSTGFEGLEDAEYHVVPDDYHGLELDEYLCLLFAGRAKGFLRQQVRTGRVLVDGEPALPSQRVRGNQVLVLAIDQSEAGAAPVAPEYEVPVLYEDERLMVVDKPPGLAVEPERWKRDAATLAGALLARARSAGVVPAEETDASEGEDPEATLERALGFRPRIVHRLDKDTSGCVVAAKELETERLLRAAFERGIPSKRYLALVEGEHPLPDGEMQLIDRPLLVDAKKGGKVRVSGAGKPSQTEVRVVERFHGYTLLECRPRTGRTHQIRVHLATEGFPLVVDPLYGRRDALLLSELKRNYRAKRGRPERPLCARLTLHAASIAVPTRLPDERPLAPVPEQLGTGPSPDGDWIRVVSETPKDLLQTLRQLRKVRPLQR</sequence>
<dbReference type="EMBL" id="CP036287">
    <property type="protein sequence ID" value="QDU66942.1"/>
    <property type="molecule type" value="Genomic_DNA"/>
</dbReference>
<dbReference type="GO" id="GO:0160141">
    <property type="term" value="F:23S rRNA pseudouridine(955/2504/2580) synthase activity"/>
    <property type="evidence" value="ECO:0007669"/>
    <property type="project" value="UniProtKB-EC"/>
</dbReference>
<evidence type="ECO:0000256" key="1">
    <source>
        <dbReference type="ARBA" id="ARBA00010876"/>
    </source>
</evidence>
<evidence type="ECO:0000259" key="5">
    <source>
        <dbReference type="Pfam" id="PF00849"/>
    </source>
</evidence>
<dbReference type="EC" id="5.4.99.24" evidence="6"/>
<evidence type="ECO:0000256" key="4">
    <source>
        <dbReference type="SAM" id="MobiDB-lite"/>
    </source>
</evidence>
<dbReference type="InterPro" id="IPR020103">
    <property type="entry name" value="PsdUridine_synth_cat_dom_sf"/>
</dbReference>
<dbReference type="AlphaFoldDB" id="A0A518BIZ7"/>
<dbReference type="CDD" id="cd00165">
    <property type="entry name" value="S4"/>
    <property type="match status" value="1"/>
</dbReference>
<evidence type="ECO:0000256" key="3">
    <source>
        <dbReference type="PROSITE-ProRule" id="PRU00182"/>
    </source>
</evidence>
<dbReference type="PROSITE" id="PS50889">
    <property type="entry name" value="S4"/>
    <property type="match status" value="1"/>
</dbReference>
<dbReference type="Gene3D" id="3.10.290.10">
    <property type="entry name" value="RNA-binding S4 domain"/>
    <property type="match status" value="1"/>
</dbReference>
<dbReference type="Pfam" id="PF00849">
    <property type="entry name" value="PseudoU_synth_2"/>
    <property type="match status" value="1"/>
</dbReference>
<proteinExistence type="inferred from homology"/>
<evidence type="ECO:0000313" key="6">
    <source>
        <dbReference type="EMBL" id="QDU66942.1"/>
    </source>
</evidence>
<feature type="region of interest" description="Disordered" evidence="4">
    <location>
        <begin position="329"/>
        <end position="350"/>
    </location>
</feature>
<dbReference type="KEGG" id="pbap:Pla133_20180"/>
<dbReference type="InterPro" id="IPR050188">
    <property type="entry name" value="RluA_PseudoU_synthase"/>
</dbReference>